<dbReference type="Pfam" id="PF13549">
    <property type="entry name" value="ATP-grasp_5"/>
    <property type="match status" value="1"/>
</dbReference>
<evidence type="ECO:0000313" key="2">
    <source>
        <dbReference type="Proteomes" id="UP000634919"/>
    </source>
</evidence>
<dbReference type="EMBL" id="JACSQK010000005">
    <property type="protein sequence ID" value="MBD7960934.1"/>
    <property type="molecule type" value="Genomic_DNA"/>
</dbReference>
<dbReference type="GO" id="GO:0016874">
    <property type="term" value="F:ligase activity"/>
    <property type="evidence" value="ECO:0007669"/>
    <property type="project" value="UniProtKB-KW"/>
</dbReference>
<comment type="caution">
    <text evidence="1">The sequence shown here is derived from an EMBL/GenBank/DDBJ whole genome shotgun (WGS) entry which is preliminary data.</text>
</comment>
<gene>
    <name evidence="1" type="ORF">H9646_10595</name>
</gene>
<proteinExistence type="predicted"/>
<dbReference type="RefSeq" id="WP_191723345.1">
    <property type="nucleotide sequence ID" value="NZ_JACSQK010000005.1"/>
</dbReference>
<protein>
    <submittedName>
        <fullName evidence="1">Acetate--CoA ligase family protein</fullName>
    </submittedName>
</protein>
<sequence length="51" mass="5277">MKTQALVNTVLRFSELASALGSRLGTLEINPLMVTVDGVAAADAVVSFVEA</sequence>
<name>A0ABR8SC10_9BURK</name>
<evidence type="ECO:0000313" key="1">
    <source>
        <dbReference type="EMBL" id="MBD7960934.1"/>
    </source>
</evidence>
<organism evidence="1 2">
    <name type="scientific">Comamonas avium</name>
    <dbReference type="NCBI Taxonomy" id="2762231"/>
    <lineage>
        <taxon>Bacteria</taxon>
        <taxon>Pseudomonadati</taxon>
        <taxon>Pseudomonadota</taxon>
        <taxon>Betaproteobacteria</taxon>
        <taxon>Burkholderiales</taxon>
        <taxon>Comamonadaceae</taxon>
        <taxon>Comamonas</taxon>
    </lineage>
</organism>
<keyword evidence="1" id="KW-0436">Ligase</keyword>
<keyword evidence="2" id="KW-1185">Reference proteome</keyword>
<accession>A0ABR8SC10</accession>
<dbReference type="Gene3D" id="3.30.470.20">
    <property type="entry name" value="ATP-grasp fold, B domain"/>
    <property type="match status" value="1"/>
</dbReference>
<reference evidence="1 2" key="1">
    <citation type="submission" date="2020-08" db="EMBL/GenBank/DDBJ databases">
        <title>A Genomic Blueprint of the Chicken Gut Microbiome.</title>
        <authorList>
            <person name="Gilroy R."/>
            <person name="Ravi A."/>
            <person name="Getino M."/>
            <person name="Pursley I."/>
            <person name="Horton D.L."/>
            <person name="Alikhan N.-F."/>
            <person name="Baker D."/>
            <person name="Gharbi K."/>
            <person name="Hall N."/>
            <person name="Watson M."/>
            <person name="Adriaenssens E.M."/>
            <person name="Foster-Nyarko E."/>
            <person name="Jarju S."/>
            <person name="Secka A."/>
            <person name="Antonio M."/>
            <person name="Oren A."/>
            <person name="Chaudhuri R."/>
            <person name="La Ragione R.M."/>
            <person name="Hildebrand F."/>
            <person name="Pallen M.J."/>
        </authorList>
    </citation>
    <scope>NUCLEOTIDE SEQUENCE [LARGE SCALE GENOMIC DNA]</scope>
    <source>
        <strain evidence="1 2">Sa2CVA6</strain>
    </source>
</reference>
<dbReference type="Proteomes" id="UP000634919">
    <property type="component" value="Unassembled WGS sequence"/>
</dbReference>